<accession>A0AAN9F0F7</accession>
<dbReference type="AlphaFoldDB" id="A0AAN9F0F7"/>
<evidence type="ECO:0000256" key="1">
    <source>
        <dbReference type="SAM" id="MobiDB-lite"/>
    </source>
</evidence>
<evidence type="ECO:0000313" key="3">
    <source>
        <dbReference type="Proteomes" id="UP001372338"/>
    </source>
</evidence>
<feature type="region of interest" description="Disordered" evidence="1">
    <location>
        <begin position="81"/>
        <end position="108"/>
    </location>
</feature>
<protein>
    <submittedName>
        <fullName evidence="2">Uncharacterized protein</fullName>
    </submittedName>
</protein>
<dbReference type="EMBL" id="JAYWIO010000004">
    <property type="protein sequence ID" value="KAK7267087.1"/>
    <property type="molecule type" value="Genomic_DNA"/>
</dbReference>
<gene>
    <name evidence="2" type="ORF">RIF29_19751</name>
</gene>
<comment type="caution">
    <text evidence="2">The sequence shown here is derived from an EMBL/GenBank/DDBJ whole genome shotgun (WGS) entry which is preliminary data.</text>
</comment>
<organism evidence="2 3">
    <name type="scientific">Crotalaria pallida</name>
    <name type="common">Smooth rattlebox</name>
    <name type="synonym">Crotalaria striata</name>
    <dbReference type="NCBI Taxonomy" id="3830"/>
    <lineage>
        <taxon>Eukaryota</taxon>
        <taxon>Viridiplantae</taxon>
        <taxon>Streptophyta</taxon>
        <taxon>Embryophyta</taxon>
        <taxon>Tracheophyta</taxon>
        <taxon>Spermatophyta</taxon>
        <taxon>Magnoliopsida</taxon>
        <taxon>eudicotyledons</taxon>
        <taxon>Gunneridae</taxon>
        <taxon>Pentapetalae</taxon>
        <taxon>rosids</taxon>
        <taxon>fabids</taxon>
        <taxon>Fabales</taxon>
        <taxon>Fabaceae</taxon>
        <taxon>Papilionoideae</taxon>
        <taxon>50 kb inversion clade</taxon>
        <taxon>genistoids sensu lato</taxon>
        <taxon>core genistoids</taxon>
        <taxon>Crotalarieae</taxon>
        <taxon>Crotalaria</taxon>
    </lineage>
</organism>
<evidence type="ECO:0000313" key="2">
    <source>
        <dbReference type="EMBL" id="KAK7267087.1"/>
    </source>
</evidence>
<feature type="region of interest" description="Disordered" evidence="1">
    <location>
        <begin position="129"/>
        <end position="149"/>
    </location>
</feature>
<sequence length="149" mass="16629">MPKKRGRPPKSPSSSSKQTPPSLPKHDSVSLDLSLLQDRLLNLEDLDDLSSKQAFELMKSLDVIKEKLKGKQVMPDDVELVSETQFEKPGNVDDPKKTDPKDLNSYEGVGIPAVTNQVNSPENQWQIVTRQRNKGKGNSPPHLVKPDHE</sequence>
<reference evidence="2 3" key="1">
    <citation type="submission" date="2024-01" db="EMBL/GenBank/DDBJ databases">
        <title>The genomes of 5 underutilized Papilionoideae crops provide insights into root nodulation and disease resistanc.</title>
        <authorList>
            <person name="Yuan L."/>
        </authorList>
    </citation>
    <scope>NUCLEOTIDE SEQUENCE [LARGE SCALE GENOMIC DNA]</scope>
    <source>
        <strain evidence="2">ZHUSHIDOU_FW_LH</strain>
        <tissue evidence="2">Leaf</tissue>
    </source>
</reference>
<keyword evidence="3" id="KW-1185">Reference proteome</keyword>
<feature type="region of interest" description="Disordered" evidence="1">
    <location>
        <begin position="1"/>
        <end position="28"/>
    </location>
</feature>
<feature type="compositionally biased region" description="Basic and acidic residues" evidence="1">
    <location>
        <begin position="90"/>
        <end position="104"/>
    </location>
</feature>
<dbReference type="Proteomes" id="UP001372338">
    <property type="component" value="Unassembled WGS sequence"/>
</dbReference>
<name>A0AAN9F0F7_CROPI</name>
<proteinExistence type="predicted"/>